<dbReference type="SUPFAM" id="SSF52047">
    <property type="entry name" value="RNI-like"/>
    <property type="match status" value="1"/>
</dbReference>
<organism evidence="6 7">
    <name type="scientific">Oryzias latipes</name>
    <name type="common">Japanese rice fish</name>
    <name type="synonym">Japanese killifish</name>
    <dbReference type="NCBI Taxonomy" id="8090"/>
    <lineage>
        <taxon>Eukaryota</taxon>
        <taxon>Metazoa</taxon>
        <taxon>Chordata</taxon>
        <taxon>Craniata</taxon>
        <taxon>Vertebrata</taxon>
        <taxon>Euteleostomi</taxon>
        <taxon>Actinopterygii</taxon>
        <taxon>Neopterygii</taxon>
        <taxon>Teleostei</taxon>
        <taxon>Neoteleostei</taxon>
        <taxon>Acanthomorphata</taxon>
        <taxon>Ovalentaria</taxon>
        <taxon>Atherinomorphae</taxon>
        <taxon>Beloniformes</taxon>
        <taxon>Adrianichthyidae</taxon>
        <taxon>Oryziinae</taxon>
        <taxon>Oryzias</taxon>
    </lineage>
</organism>
<keyword evidence="7" id="KW-1185">Reference proteome</keyword>
<gene>
    <name evidence="6" type="primary">lrrc41</name>
</gene>
<dbReference type="PANTHER" id="PTHR15354:SF1">
    <property type="entry name" value="LEUCINE-RICH REPEAT-CONTAINING PROTEIN 41"/>
    <property type="match status" value="1"/>
</dbReference>
<evidence type="ECO:0000256" key="2">
    <source>
        <dbReference type="ARBA" id="ARBA00022553"/>
    </source>
</evidence>
<keyword evidence="4" id="KW-0677">Repeat</keyword>
<evidence type="ECO:0000313" key="7">
    <source>
        <dbReference type="Proteomes" id="UP000001038"/>
    </source>
</evidence>
<name>A0A3B3INN0_ORYLA</name>
<evidence type="ECO:0000256" key="1">
    <source>
        <dbReference type="ARBA" id="ARBA00014201"/>
    </source>
</evidence>
<dbReference type="Ensembl" id="ENSORLT00000039410.1">
    <property type="protein sequence ID" value="ENSORLP00000045551.1"/>
    <property type="gene ID" value="ENSORLG00000026799.1"/>
</dbReference>
<reference evidence="6 7" key="1">
    <citation type="journal article" date="2007" name="Nature">
        <title>The medaka draft genome and insights into vertebrate genome evolution.</title>
        <authorList>
            <person name="Kasahara M."/>
            <person name="Naruse K."/>
            <person name="Sasaki S."/>
            <person name="Nakatani Y."/>
            <person name="Qu W."/>
            <person name="Ahsan B."/>
            <person name="Yamada T."/>
            <person name="Nagayasu Y."/>
            <person name="Doi K."/>
            <person name="Kasai Y."/>
            <person name="Jindo T."/>
            <person name="Kobayashi D."/>
            <person name="Shimada A."/>
            <person name="Toyoda A."/>
            <person name="Kuroki Y."/>
            <person name="Fujiyama A."/>
            <person name="Sasaki T."/>
            <person name="Shimizu A."/>
            <person name="Asakawa S."/>
            <person name="Shimizu N."/>
            <person name="Hashimoto S."/>
            <person name="Yang J."/>
            <person name="Lee Y."/>
            <person name="Matsushima K."/>
            <person name="Sugano S."/>
            <person name="Sakaizumi M."/>
            <person name="Narita T."/>
            <person name="Ohishi K."/>
            <person name="Haga S."/>
            <person name="Ohta F."/>
            <person name="Nomoto H."/>
            <person name="Nogata K."/>
            <person name="Morishita T."/>
            <person name="Endo T."/>
            <person name="Shin-I T."/>
            <person name="Takeda H."/>
            <person name="Morishita S."/>
            <person name="Kohara Y."/>
        </authorList>
    </citation>
    <scope>NUCLEOTIDE SEQUENCE [LARGE SCALE GENOMIC DNA]</scope>
    <source>
        <strain evidence="6 7">Hd-rR</strain>
    </source>
</reference>
<sequence length="636" mass="70621">MFRCARKPENPERWSLKECCLRAVALHFPAITNTAVLDLPTGLLQDLLPHLNICQLDDIQASLNHKGLSTYSAWLAILREMSGFNHAVDFPSEETAKREVMRLLFQIVFYSAGRSIPRAASNVDPSLLLHTSAKSADHLIVGKGCKDIERLVSEWRPLLKMLEERVKRVGVSEPTWRSETKTWATWFVIHRLLDHGVATELVVYSHCPTILARLLQGRGSQLVDPEQGGGLPGPCLQGRRSESRCGDAPPCKQSKMETVSMEGGCCGDPTLPLEPKFLCSSQLEACPRGRIHHLEVQQCKPESLRILTSVIPTFSSLRSLTLHSVSSFRKEDMLDLASALRQRSSAAPITQLNVGALPDAKLIAVLLDSSPSLRSLHVDIQAAVRGPPGSLVPPKTPEPQLPAELPLEELTVQVSELSSDISVLMSVLRRLPHLTSLCVAGIRLPLPLRMDQLLSTLTECNSRLRKLHLKDLKLFDCLPEVLELLRGCRLEVSFLSELGLIDCRLLERSANKDQTLQMLVDTLKTLPSLHTLRLARNRLAGSVRVLAELFSGPTLSSLKLLDISFNFIQPAELLQFADRLKACHSLPGLILDLRKNPADRDPDTWKAAILKLRPLTLLQDIAWSSWLMMADHVGNM</sequence>
<evidence type="ECO:0000256" key="5">
    <source>
        <dbReference type="ARBA" id="ARBA00022786"/>
    </source>
</evidence>
<keyword evidence="2" id="KW-0597">Phosphoprotein</keyword>
<dbReference type="InParanoid" id="A0A3B3INN0"/>
<dbReference type="Bgee" id="ENSORLG00000026799">
    <property type="expression patterns" value="Expressed in animal zygote and 14 other cell types or tissues"/>
</dbReference>
<keyword evidence="3" id="KW-0433">Leucine-rich repeat</keyword>
<reference evidence="6" key="3">
    <citation type="submission" date="2025-09" db="UniProtKB">
        <authorList>
            <consortium name="Ensembl"/>
        </authorList>
    </citation>
    <scope>IDENTIFICATION</scope>
    <source>
        <strain evidence="6">Hd-rR</strain>
    </source>
</reference>
<evidence type="ECO:0000313" key="6">
    <source>
        <dbReference type="Ensembl" id="ENSORLP00000045551.1"/>
    </source>
</evidence>
<reference evidence="6" key="2">
    <citation type="submission" date="2025-08" db="UniProtKB">
        <authorList>
            <consortium name="Ensembl"/>
        </authorList>
    </citation>
    <scope>IDENTIFICATION</scope>
    <source>
        <strain evidence="6">Hd-rR</strain>
    </source>
</reference>
<evidence type="ECO:0000256" key="3">
    <source>
        <dbReference type="ARBA" id="ARBA00022614"/>
    </source>
</evidence>
<dbReference type="AlphaFoldDB" id="A0A3B3INN0"/>
<dbReference type="Proteomes" id="UP000001038">
    <property type="component" value="Chromosome 4"/>
</dbReference>
<dbReference type="PANTHER" id="PTHR15354">
    <property type="entry name" value="MUF1"/>
    <property type="match status" value="1"/>
</dbReference>
<accession>A0A3B3INN0</accession>
<dbReference type="InterPro" id="IPR032675">
    <property type="entry name" value="LRR_dom_sf"/>
</dbReference>
<evidence type="ECO:0000256" key="4">
    <source>
        <dbReference type="ARBA" id="ARBA00022737"/>
    </source>
</evidence>
<dbReference type="GeneTree" id="ENSGT00390000015908"/>
<dbReference type="Gene3D" id="3.80.10.10">
    <property type="entry name" value="Ribonuclease Inhibitor"/>
    <property type="match status" value="1"/>
</dbReference>
<keyword evidence="5" id="KW-0833">Ubl conjugation pathway</keyword>
<dbReference type="InterPro" id="IPR026137">
    <property type="entry name" value="Leu_rpt_41"/>
</dbReference>
<proteinExistence type="predicted"/>
<protein>
    <recommendedName>
        <fullName evidence="1">Leucine-rich repeat-containing protein 41</fullName>
    </recommendedName>
</protein>
<dbReference type="STRING" id="8090.ENSORLP00000045551"/>